<sequence length="515" mass="52453">MTLSEAAGLPTEFNPARYSRVASREHRRGSVRVRDVLLDAYATLLGVATIGALAGGLVLAMRNEVAKALGPGTGGRRTIVAADWSALPDGAAVTVLLFAVLAAVMAGARKLGPVAVASAEGYWWLSLPVDRRSFLAGPLLRRVGLVWAGGAVLYLPVGFITDLQATLEGQFLGAAVFGLAAVCALLVSALRQSAGNGFPGGVSGAAGGLVLLGMLSFLTRLAAAGELWPAAVALAAVVGLWALVFARMGAIPGRELIRGGGVSGHAGAALYLMDTNELGRAFAGTPRGRTTSRARRWYARGARSPFGALLRADATAFLRTPGTWARPVLLLLLCLTVLLSAGQQPAPLQLVIILLTICAVVPALGALARQTAVTPGLDALLPLSPALVRLSRTALPAAALVLWSAGFCAVLVLLGAGSPALIGLGALAGVGFGAAAVRGAYRPLPDWTAPPTETVFGPVPSAQTGSLAQGLDAILLAAVPLLLGLFLGYVPGVLLLAQAGFSAVCVLLVMYSRSK</sequence>
<protein>
    <submittedName>
        <fullName evidence="2">DUF6297 family protein</fullName>
    </submittedName>
</protein>
<feature type="transmembrane region" description="Helical" evidence="1">
    <location>
        <begin position="202"/>
        <end position="221"/>
    </location>
</feature>
<keyword evidence="1" id="KW-0472">Membrane</keyword>
<dbReference type="InterPro" id="IPR046264">
    <property type="entry name" value="DUF6297"/>
</dbReference>
<feature type="transmembrane region" description="Helical" evidence="1">
    <location>
        <begin position="90"/>
        <end position="108"/>
    </location>
</feature>
<proteinExistence type="predicted"/>
<feature type="transmembrane region" description="Helical" evidence="1">
    <location>
        <begin position="394"/>
        <end position="414"/>
    </location>
</feature>
<feature type="transmembrane region" description="Helical" evidence="1">
    <location>
        <begin position="171"/>
        <end position="190"/>
    </location>
</feature>
<feature type="transmembrane region" description="Helical" evidence="1">
    <location>
        <begin position="139"/>
        <end position="159"/>
    </location>
</feature>
<feature type="transmembrane region" description="Helical" evidence="1">
    <location>
        <begin position="470"/>
        <end position="487"/>
    </location>
</feature>
<dbReference type="EMBL" id="JANFLP010000001">
    <property type="protein sequence ID" value="MCQ1948739.1"/>
    <property type="molecule type" value="Genomic_DNA"/>
</dbReference>
<name>A0ABT1NM15_9MICC</name>
<accession>A0ABT1NM15</accession>
<feature type="transmembrane region" description="Helical" evidence="1">
    <location>
        <begin position="36"/>
        <end position="61"/>
    </location>
</feature>
<feature type="transmembrane region" description="Helical" evidence="1">
    <location>
        <begin position="420"/>
        <end position="441"/>
    </location>
</feature>
<dbReference type="Proteomes" id="UP001206924">
    <property type="component" value="Unassembled WGS sequence"/>
</dbReference>
<gene>
    <name evidence="2" type="ORF">NNX28_02190</name>
</gene>
<evidence type="ECO:0000256" key="1">
    <source>
        <dbReference type="SAM" id="Phobius"/>
    </source>
</evidence>
<reference evidence="2 3" key="1">
    <citation type="submission" date="2022-07" db="EMBL/GenBank/DDBJ databases">
        <title>Novel species in genus Arthrobacter.</title>
        <authorList>
            <person name="Liu Y."/>
        </authorList>
    </citation>
    <scope>NUCLEOTIDE SEQUENCE [LARGE SCALE GENOMIC DNA]</scope>
    <source>
        <strain evidence="3">zg-Y859</strain>
    </source>
</reference>
<keyword evidence="1" id="KW-1133">Transmembrane helix</keyword>
<dbReference type="RefSeq" id="WP_255864642.1">
    <property type="nucleotide sequence ID" value="NZ_CP104263.1"/>
</dbReference>
<keyword evidence="3" id="KW-1185">Reference proteome</keyword>
<feature type="transmembrane region" description="Helical" evidence="1">
    <location>
        <begin position="348"/>
        <end position="368"/>
    </location>
</feature>
<keyword evidence="1" id="KW-0812">Transmembrane</keyword>
<evidence type="ECO:0000313" key="2">
    <source>
        <dbReference type="EMBL" id="MCQ1948739.1"/>
    </source>
</evidence>
<organism evidence="2 3">
    <name type="scientific">Arthrobacter jinronghuae</name>
    <dbReference type="NCBI Taxonomy" id="2964609"/>
    <lineage>
        <taxon>Bacteria</taxon>
        <taxon>Bacillati</taxon>
        <taxon>Actinomycetota</taxon>
        <taxon>Actinomycetes</taxon>
        <taxon>Micrococcales</taxon>
        <taxon>Micrococcaceae</taxon>
        <taxon>Arthrobacter</taxon>
    </lineage>
</organism>
<feature type="transmembrane region" description="Helical" evidence="1">
    <location>
        <begin position="227"/>
        <end position="246"/>
    </location>
</feature>
<comment type="caution">
    <text evidence="2">The sequence shown here is derived from an EMBL/GenBank/DDBJ whole genome shotgun (WGS) entry which is preliminary data.</text>
</comment>
<dbReference type="Pfam" id="PF19814">
    <property type="entry name" value="DUF6297"/>
    <property type="match status" value="1"/>
</dbReference>
<evidence type="ECO:0000313" key="3">
    <source>
        <dbReference type="Proteomes" id="UP001206924"/>
    </source>
</evidence>